<accession>A0A163H289</accession>
<evidence type="ECO:0000256" key="7">
    <source>
        <dbReference type="ARBA" id="ARBA00023145"/>
    </source>
</evidence>
<dbReference type="OrthoDB" id="9802030at2"/>
<keyword evidence="9" id="KW-0456">Lyase</keyword>
<reference evidence="13" key="1">
    <citation type="journal article" date="2016" name="Genome Announc.">
        <title>Draft genomes of two strains of Paenibacillus glucanolyticus with capability to degrade lignocellulose.</title>
        <authorList>
            <person name="Mathews S.L."/>
            <person name="Pawlak J."/>
            <person name="Grunden A.M."/>
        </authorList>
    </citation>
    <scope>NUCLEOTIDE SEQUENCE [LARGE SCALE GENOMIC DNA]</scope>
    <source>
        <strain evidence="13">SLM1</strain>
    </source>
</reference>
<comment type="pathway">
    <text evidence="2">Lipid metabolism.</text>
</comment>
<evidence type="ECO:0000256" key="3">
    <source>
        <dbReference type="ARBA" id="ARBA00012243"/>
    </source>
</evidence>
<dbReference type="UniPathway" id="UPA00558"/>
<dbReference type="STRING" id="59843.A3958_04715"/>
<evidence type="ECO:0000313" key="14">
    <source>
        <dbReference type="Proteomes" id="UP000076796"/>
    </source>
</evidence>
<evidence type="ECO:0000256" key="12">
    <source>
        <dbReference type="ARBA" id="ARBA00024326"/>
    </source>
</evidence>
<dbReference type="AlphaFoldDB" id="A0A163H289"/>
<dbReference type="PANTHER" id="PTHR10067">
    <property type="entry name" value="PHOSPHATIDYLSERINE DECARBOXYLASE"/>
    <property type="match status" value="1"/>
</dbReference>
<evidence type="ECO:0000256" key="6">
    <source>
        <dbReference type="ARBA" id="ARBA00023098"/>
    </source>
</evidence>
<evidence type="ECO:0000256" key="10">
    <source>
        <dbReference type="ARBA" id="ARBA00023264"/>
    </source>
</evidence>
<dbReference type="InterPro" id="IPR003817">
    <property type="entry name" value="PS_Dcarbxylase"/>
</dbReference>
<keyword evidence="8" id="KW-0594">Phospholipid biosynthesis</keyword>
<dbReference type="Pfam" id="PF02666">
    <property type="entry name" value="PS_Dcarbxylase"/>
    <property type="match status" value="1"/>
</dbReference>
<dbReference type="NCBIfam" id="TIGR00163">
    <property type="entry name" value="PS_decarb"/>
    <property type="match status" value="1"/>
</dbReference>
<evidence type="ECO:0000256" key="4">
    <source>
        <dbReference type="ARBA" id="ARBA00022516"/>
    </source>
</evidence>
<dbReference type="GO" id="GO:0004609">
    <property type="term" value="F:phosphatidylserine decarboxylase activity"/>
    <property type="evidence" value="ECO:0007669"/>
    <property type="project" value="UniProtKB-EC"/>
</dbReference>
<keyword evidence="6" id="KW-0443">Lipid metabolism</keyword>
<keyword evidence="7" id="KW-0865">Zymogen</keyword>
<dbReference type="EMBL" id="LWMH01000001">
    <property type="protein sequence ID" value="KZS45282.1"/>
    <property type="molecule type" value="Genomic_DNA"/>
</dbReference>
<evidence type="ECO:0000256" key="11">
    <source>
        <dbReference type="ARBA" id="ARBA00023317"/>
    </source>
</evidence>
<evidence type="ECO:0000256" key="5">
    <source>
        <dbReference type="ARBA" id="ARBA00022793"/>
    </source>
</evidence>
<dbReference type="InterPro" id="IPR033177">
    <property type="entry name" value="PSD-B"/>
</dbReference>
<sequence length="267" mass="30026">MAKQLLRLMTELSSRKWLSRMMGHCSHSRLSRHLIPAFIRIYQIPAHEAEKEIHEYRSLNEFFSRRLKIGLRAIDDTVDAMVSPVDATISAMCAIHAGTILSVKGQDYTLSELLAKSPRMENYINGYAFVLYLSPTDYHRIHSPVTGVQAESEHLKGKVYPVNDFAMTHIRTVLSRNERLITYIAHEFGEVAVVKVGAMNVSSIRYADESVKKWQIGDELAYFEFGSTVVLLTENGTFSPRGDLEPGSKVKMGELLGLLHPSTAKKG</sequence>
<proteinExistence type="predicted"/>
<gene>
    <name evidence="13" type="ORF">AWU65_04715</name>
</gene>
<dbReference type="GO" id="GO:0006646">
    <property type="term" value="P:phosphatidylethanolamine biosynthetic process"/>
    <property type="evidence" value="ECO:0007669"/>
    <property type="project" value="UniProtKB-UniPathway"/>
</dbReference>
<evidence type="ECO:0000256" key="8">
    <source>
        <dbReference type="ARBA" id="ARBA00023209"/>
    </source>
</evidence>
<evidence type="ECO:0000256" key="1">
    <source>
        <dbReference type="ARBA" id="ARBA00001928"/>
    </source>
</evidence>
<comment type="cofactor">
    <cofactor evidence="1">
        <name>pyruvate</name>
        <dbReference type="ChEBI" id="CHEBI:15361"/>
    </cofactor>
</comment>
<keyword evidence="11" id="KW-0670">Pyruvate</keyword>
<dbReference type="GeneID" id="97553473"/>
<evidence type="ECO:0000313" key="13">
    <source>
        <dbReference type="EMBL" id="KZS45282.1"/>
    </source>
</evidence>
<name>A0A163H289_9BACL</name>
<organism evidence="13 14">
    <name type="scientific">Paenibacillus glucanolyticus</name>
    <dbReference type="NCBI Taxonomy" id="59843"/>
    <lineage>
        <taxon>Bacteria</taxon>
        <taxon>Bacillati</taxon>
        <taxon>Bacillota</taxon>
        <taxon>Bacilli</taxon>
        <taxon>Bacillales</taxon>
        <taxon>Paenibacillaceae</taxon>
        <taxon>Paenibacillus</taxon>
    </lineage>
</organism>
<comment type="caution">
    <text evidence="13">The sequence shown here is derived from an EMBL/GenBank/DDBJ whole genome shotgun (WGS) entry which is preliminary data.</text>
</comment>
<keyword evidence="14" id="KW-1185">Reference proteome</keyword>
<comment type="pathway">
    <text evidence="12">Phospholipid metabolism; phosphatidylethanolamine biosynthesis.</text>
</comment>
<dbReference type="RefSeq" id="WP_006212559.1">
    <property type="nucleotide sequence ID" value="NZ_CP147845.1"/>
</dbReference>
<dbReference type="Proteomes" id="UP000076796">
    <property type="component" value="Unassembled WGS sequence"/>
</dbReference>
<evidence type="ECO:0000256" key="9">
    <source>
        <dbReference type="ARBA" id="ARBA00023239"/>
    </source>
</evidence>
<dbReference type="PANTHER" id="PTHR10067:SF6">
    <property type="entry name" value="PHOSPHATIDYLSERINE DECARBOXYLASE PROENZYME, MITOCHONDRIAL"/>
    <property type="match status" value="1"/>
</dbReference>
<keyword evidence="4" id="KW-0444">Lipid biosynthesis</keyword>
<protein>
    <recommendedName>
        <fullName evidence="3">phosphatidylserine decarboxylase</fullName>
        <ecNumber evidence="3">4.1.1.65</ecNumber>
    </recommendedName>
</protein>
<keyword evidence="10" id="KW-1208">Phospholipid metabolism</keyword>
<evidence type="ECO:0000256" key="2">
    <source>
        <dbReference type="ARBA" id="ARBA00005189"/>
    </source>
</evidence>
<keyword evidence="5" id="KW-0210">Decarboxylase</keyword>
<dbReference type="EC" id="4.1.1.65" evidence="3"/>